<dbReference type="EMBL" id="ML987201">
    <property type="protein sequence ID" value="KAF2245081.1"/>
    <property type="molecule type" value="Genomic_DNA"/>
</dbReference>
<dbReference type="Proteomes" id="UP000800094">
    <property type="component" value="Unassembled WGS sequence"/>
</dbReference>
<organism evidence="6 7">
    <name type="scientific">Trematosphaeria pertusa</name>
    <dbReference type="NCBI Taxonomy" id="390896"/>
    <lineage>
        <taxon>Eukaryota</taxon>
        <taxon>Fungi</taxon>
        <taxon>Dikarya</taxon>
        <taxon>Ascomycota</taxon>
        <taxon>Pezizomycotina</taxon>
        <taxon>Dothideomycetes</taxon>
        <taxon>Pleosporomycetidae</taxon>
        <taxon>Pleosporales</taxon>
        <taxon>Massarineae</taxon>
        <taxon>Trematosphaeriaceae</taxon>
        <taxon>Trematosphaeria</taxon>
    </lineage>
</organism>
<keyword evidence="4" id="KW-0067">ATP-binding</keyword>
<dbReference type="SUPFAM" id="SSF56112">
    <property type="entry name" value="Protein kinase-like (PK-like)"/>
    <property type="match status" value="1"/>
</dbReference>
<evidence type="ECO:0000256" key="3">
    <source>
        <dbReference type="ARBA" id="ARBA00022777"/>
    </source>
</evidence>
<proteinExistence type="predicted"/>
<dbReference type="RefSeq" id="XP_033680085.1">
    <property type="nucleotide sequence ID" value="XM_033829722.1"/>
</dbReference>
<evidence type="ECO:0000313" key="6">
    <source>
        <dbReference type="EMBL" id="KAF2245081.1"/>
    </source>
</evidence>
<dbReference type="GO" id="GO:0005737">
    <property type="term" value="C:cytoplasm"/>
    <property type="evidence" value="ECO:0007669"/>
    <property type="project" value="TreeGrafter"/>
</dbReference>
<keyword evidence="7" id="KW-1185">Reference proteome</keyword>
<dbReference type="GO" id="GO:0005524">
    <property type="term" value="F:ATP binding"/>
    <property type="evidence" value="ECO:0007669"/>
    <property type="project" value="UniProtKB-KW"/>
</dbReference>
<feature type="domain" description="Protein kinase" evidence="5">
    <location>
        <begin position="33"/>
        <end position="385"/>
    </location>
</feature>
<accession>A0A6A6I406</accession>
<name>A0A6A6I406_9PLEO</name>
<dbReference type="GO" id="GO:0005634">
    <property type="term" value="C:nucleus"/>
    <property type="evidence" value="ECO:0007669"/>
    <property type="project" value="TreeGrafter"/>
</dbReference>
<keyword evidence="1" id="KW-0808">Transferase</keyword>
<dbReference type="InterPro" id="IPR011009">
    <property type="entry name" value="Kinase-like_dom_sf"/>
</dbReference>
<dbReference type="PROSITE" id="PS50011">
    <property type="entry name" value="PROTEIN_KINASE_DOM"/>
    <property type="match status" value="1"/>
</dbReference>
<evidence type="ECO:0000313" key="7">
    <source>
        <dbReference type="Proteomes" id="UP000800094"/>
    </source>
</evidence>
<protein>
    <submittedName>
        <fullName evidence="6">Kinase-like protein</fullName>
    </submittedName>
</protein>
<evidence type="ECO:0000256" key="2">
    <source>
        <dbReference type="ARBA" id="ARBA00022741"/>
    </source>
</evidence>
<evidence type="ECO:0000256" key="1">
    <source>
        <dbReference type="ARBA" id="ARBA00022679"/>
    </source>
</evidence>
<dbReference type="InterPro" id="IPR000719">
    <property type="entry name" value="Prot_kinase_dom"/>
</dbReference>
<dbReference type="GO" id="GO:0004672">
    <property type="term" value="F:protein kinase activity"/>
    <property type="evidence" value="ECO:0007669"/>
    <property type="project" value="InterPro"/>
</dbReference>
<keyword evidence="3 6" id="KW-0418">Kinase</keyword>
<evidence type="ECO:0000256" key="4">
    <source>
        <dbReference type="ARBA" id="ARBA00022840"/>
    </source>
</evidence>
<dbReference type="GeneID" id="54583052"/>
<reference evidence="6" key="1">
    <citation type="journal article" date="2020" name="Stud. Mycol.">
        <title>101 Dothideomycetes genomes: a test case for predicting lifestyles and emergence of pathogens.</title>
        <authorList>
            <person name="Haridas S."/>
            <person name="Albert R."/>
            <person name="Binder M."/>
            <person name="Bloem J."/>
            <person name="Labutti K."/>
            <person name="Salamov A."/>
            <person name="Andreopoulos B."/>
            <person name="Baker S."/>
            <person name="Barry K."/>
            <person name="Bills G."/>
            <person name="Bluhm B."/>
            <person name="Cannon C."/>
            <person name="Castanera R."/>
            <person name="Culley D."/>
            <person name="Daum C."/>
            <person name="Ezra D."/>
            <person name="Gonzalez J."/>
            <person name="Henrissat B."/>
            <person name="Kuo A."/>
            <person name="Liang C."/>
            <person name="Lipzen A."/>
            <person name="Lutzoni F."/>
            <person name="Magnuson J."/>
            <person name="Mondo S."/>
            <person name="Nolan M."/>
            <person name="Ohm R."/>
            <person name="Pangilinan J."/>
            <person name="Park H.-J."/>
            <person name="Ramirez L."/>
            <person name="Alfaro M."/>
            <person name="Sun H."/>
            <person name="Tritt A."/>
            <person name="Yoshinaga Y."/>
            <person name="Zwiers L.-H."/>
            <person name="Turgeon B."/>
            <person name="Goodwin S."/>
            <person name="Spatafora J."/>
            <person name="Crous P."/>
            <person name="Grigoriev I."/>
        </authorList>
    </citation>
    <scope>NUCLEOTIDE SEQUENCE</scope>
    <source>
        <strain evidence="6">CBS 122368</strain>
    </source>
</reference>
<dbReference type="AlphaFoldDB" id="A0A6A6I406"/>
<dbReference type="InterPro" id="IPR050339">
    <property type="entry name" value="CC_SR_Kinase"/>
</dbReference>
<dbReference type="SMART" id="SM00220">
    <property type="entry name" value="S_TKc"/>
    <property type="match status" value="1"/>
</dbReference>
<gene>
    <name evidence="6" type="ORF">BU26DRAFT_522202</name>
</gene>
<evidence type="ECO:0000259" key="5">
    <source>
        <dbReference type="PROSITE" id="PS50011"/>
    </source>
</evidence>
<keyword evidence="2" id="KW-0547">Nucleotide-binding</keyword>
<dbReference type="Gene3D" id="1.10.510.10">
    <property type="entry name" value="Transferase(Phosphotransferase) domain 1"/>
    <property type="match status" value="1"/>
</dbReference>
<dbReference type="Pfam" id="PF00069">
    <property type="entry name" value="Pkinase"/>
    <property type="match status" value="1"/>
</dbReference>
<sequence length="404" mass="46203">MRHFRTFSDLFYARLPLASHLDQRRRASTLVYARVARVASQVSFANSTNTVILRRCADIWRLRVSCRASRRIAARMQSTLIGNSGREYKRVQVLHSHPKKSELDIYLATSDNQFFVLKPVSPSIFSHLLEFNKEFGDNPYLRTHVDYNDKENTVVYEGFTTDVLSLVRNYPPLPLEVRKTILMKVGLGLKDMHARNWIHLDVKPDNVFVNWHIDKQGQFHLEKVALGDLDVALKLEDGKLFNHRIGNVMWRSPEGQLGKGVGKHSEVFSFGLLCFYVITGVEWLHADFTTLEVEPESVILFKLLSAFGPLPDALVEHVNDAESGELLRALWQAISEDETNKTFDSWSSDTFPNLDSEVKRLILRMTNLDPVKRASMSDIMANTYWNLKDIEGVLRADIAIKDGV</sequence>
<dbReference type="OrthoDB" id="10252171at2759"/>
<dbReference type="PANTHER" id="PTHR11042">
    <property type="entry name" value="EUKARYOTIC TRANSLATION INITIATION FACTOR 2-ALPHA KINASE EIF2-ALPHA KINASE -RELATED"/>
    <property type="match status" value="1"/>
</dbReference>